<dbReference type="EMBL" id="NBII01000003">
    <property type="protein sequence ID" value="PAV20275.1"/>
    <property type="molecule type" value="Genomic_DNA"/>
</dbReference>
<organism evidence="1 2">
    <name type="scientific">Pyrrhoderma noxium</name>
    <dbReference type="NCBI Taxonomy" id="2282107"/>
    <lineage>
        <taxon>Eukaryota</taxon>
        <taxon>Fungi</taxon>
        <taxon>Dikarya</taxon>
        <taxon>Basidiomycota</taxon>
        <taxon>Agaricomycotina</taxon>
        <taxon>Agaricomycetes</taxon>
        <taxon>Hymenochaetales</taxon>
        <taxon>Hymenochaetaceae</taxon>
        <taxon>Pyrrhoderma</taxon>
    </lineage>
</organism>
<evidence type="ECO:0000313" key="2">
    <source>
        <dbReference type="Proteomes" id="UP000217199"/>
    </source>
</evidence>
<dbReference type="InParanoid" id="A0A286ULE3"/>
<evidence type="ECO:0000313" key="1">
    <source>
        <dbReference type="EMBL" id="PAV20275.1"/>
    </source>
</evidence>
<dbReference type="Proteomes" id="UP000217199">
    <property type="component" value="Unassembled WGS sequence"/>
</dbReference>
<accession>A0A286ULE3</accession>
<reference evidence="1 2" key="1">
    <citation type="journal article" date="2017" name="Mol. Ecol.">
        <title>Comparative and population genomic landscape of Phellinus noxius: A hypervariable fungus causing root rot in trees.</title>
        <authorList>
            <person name="Chung C.L."/>
            <person name="Lee T.J."/>
            <person name="Akiba M."/>
            <person name="Lee H.H."/>
            <person name="Kuo T.H."/>
            <person name="Liu D."/>
            <person name="Ke H.M."/>
            <person name="Yokoi T."/>
            <person name="Roa M.B."/>
            <person name="Lu M.J."/>
            <person name="Chang Y.Y."/>
            <person name="Ann P.J."/>
            <person name="Tsai J.N."/>
            <person name="Chen C.Y."/>
            <person name="Tzean S.S."/>
            <person name="Ota Y."/>
            <person name="Hattori T."/>
            <person name="Sahashi N."/>
            <person name="Liou R.F."/>
            <person name="Kikuchi T."/>
            <person name="Tsai I.J."/>
        </authorList>
    </citation>
    <scope>NUCLEOTIDE SEQUENCE [LARGE SCALE GENOMIC DNA]</scope>
    <source>
        <strain evidence="1 2">FFPRI411160</strain>
    </source>
</reference>
<comment type="caution">
    <text evidence="1">The sequence shown here is derived from an EMBL/GenBank/DDBJ whole genome shotgun (WGS) entry which is preliminary data.</text>
</comment>
<gene>
    <name evidence="1" type="ORF">PNOK_0290200</name>
</gene>
<protein>
    <submittedName>
        <fullName evidence="1">Uncharacterized protein</fullName>
    </submittedName>
</protein>
<name>A0A286ULE3_9AGAM</name>
<dbReference type="AlphaFoldDB" id="A0A286ULE3"/>
<keyword evidence="2" id="KW-1185">Reference proteome</keyword>
<proteinExistence type="predicted"/>
<sequence>MSATCPIRVPSSIMYSTLTIYHRKPVRYVGLSIWILYCIASLWQAKLPITGLQSTIISCSKTLSLTYRKFLTCMSGRIRISKATK</sequence>